<dbReference type="PANTHER" id="PTHR36999">
    <property type="entry name" value="ISOCITRATE DEHYDROGENASE [NADP]"/>
    <property type="match status" value="1"/>
</dbReference>
<evidence type="ECO:0000256" key="3">
    <source>
        <dbReference type="ARBA" id="ARBA00022532"/>
    </source>
</evidence>
<dbReference type="PIRSF" id="PIRSF009407">
    <property type="entry name" value="IDH_monmr"/>
    <property type="match status" value="1"/>
</dbReference>
<keyword evidence="5" id="KW-0460">Magnesium</keyword>
<evidence type="ECO:0000256" key="9">
    <source>
        <dbReference type="ARBA" id="ARBA00046318"/>
    </source>
</evidence>
<comment type="similarity">
    <text evidence="9 10">Belongs to the monomeric-type IDH family.</text>
</comment>
<keyword evidence="3 10" id="KW-0816">Tricarboxylic acid cycle</keyword>
<dbReference type="EMBL" id="CP054475">
    <property type="protein sequence ID" value="UXD87543.1"/>
    <property type="molecule type" value="Genomic_DNA"/>
</dbReference>
<keyword evidence="12" id="KW-1185">Reference proteome</keyword>
<evidence type="ECO:0000313" key="12">
    <source>
        <dbReference type="Proteomes" id="UP001065322"/>
    </source>
</evidence>
<comment type="catalytic activity">
    <reaction evidence="8 10">
        <text>D-threo-isocitrate + NADP(+) = 2-oxoglutarate + CO2 + NADPH</text>
        <dbReference type="Rhea" id="RHEA:19629"/>
        <dbReference type="ChEBI" id="CHEBI:15562"/>
        <dbReference type="ChEBI" id="CHEBI:16526"/>
        <dbReference type="ChEBI" id="CHEBI:16810"/>
        <dbReference type="ChEBI" id="CHEBI:57783"/>
        <dbReference type="ChEBI" id="CHEBI:58349"/>
        <dbReference type="EC" id="1.1.1.42"/>
    </reaction>
</comment>
<dbReference type="InterPro" id="IPR004436">
    <property type="entry name" value="Isocitrate_DH_NADP_mono"/>
</dbReference>
<evidence type="ECO:0000256" key="8">
    <source>
        <dbReference type="ARBA" id="ARBA00023554"/>
    </source>
</evidence>
<keyword evidence="7 10" id="KW-0560">Oxidoreductase</keyword>
<dbReference type="SUPFAM" id="SSF53659">
    <property type="entry name" value="Isocitrate/Isopropylmalate dehydrogenase-like"/>
    <property type="match status" value="1"/>
</dbReference>
<evidence type="ECO:0000256" key="5">
    <source>
        <dbReference type="ARBA" id="ARBA00022842"/>
    </source>
</evidence>
<reference evidence="12" key="1">
    <citation type="submission" date="2020-06" db="EMBL/GenBank/DDBJ databases">
        <title>Thalassolituus marinus alknpb1M-1, a hydrocarbon-degrading bacterium isolated from the deep-sea overlying water using an in-situ strategy from the South China Sea basin.</title>
        <authorList>
            <person name="Dong C."/>
            <person name="Chen Y."/>
            <person name="Shao Z."/>
        </authorList>
    </citation>
    <scope>NUCLEOTIDE SEQUENCE [LARGE SCALE GENOMIC DNA]</scope>
    <source>
        <strain evidence="12">alknpb1M-1</strain>
    </source>
</reference>
<protein>
    <recommendedName>
        <fullName evidence="10">Isocitrate dehydrogenase [NADP]</fullName>
        <ecNumber evidence="10">1.1.1.42</ecNumber>
    </recommendedName>
    <alternativeName>
        <fullName evidence="10">Oxalosuccinate decarboxylase</fullName>
    </alternativeName>
</protein>
<dbReference type="NCBIfam" id="TIGR00178">
    <property type="entry name" value="monomer_idh"/>
    <property type="match status" value="1"/>
</dbReference>
<evidence type="ECO:0000256" key="2">
    <source>
        <dbReference type="ARBA" id="ARBA00022435"/>
    </source>
</evidence>
<evidence type="ECO:0000256" key="4">
    <source>
        <dbReference type="ARBA" id="ARBA00022723"/>
    </source>
</evidence>
<keyword evidence="6 10" id="KW-0521">NADP</keyword>
<keyword evidence="2 10" id="KW-0329">Glyoxylate bypass</keyword>
<dbReference type="RefSeq" id="WP_260996341.1">
    <property type="nucleotide sequence ID" value="NZ_CP054475.1"/>
</dbReference>
<evidence type="ECO:0000313" key="11">
    <source>
        <dbReference type="EMBL" id="UXD87543.1"/>
    </source>
</evidence>
<evidence type="ECO:0000256" key="10">
    <source>
        <dbReference type="PIRNR" id="PIRNR009407"/>
    </source>
</evidence>
<name>A0ABY6AAD0_9GAMM</name>
<evidence type="ECO:0000256" key="7">
    <source>
        <dbReference type="ARBA" id="ARBA00023002"/>
    </source>
</evidence>
<keyword evidence="4" id="KW-0479">Metal-binding</keyword>
<proteinExistence type="inferred from homology"/>
<gene>
    <name evidence="11" type="ORF">HUF19_08890</name>
</gene>
<dbReference type="GO" id="GO:0004450">
    <property type="term" value="F:isocitrate dehydrogenase (NADP+) activity"/>
    <property type="evidence" value="ECO:0007669"/>
    <property type="project" value="UniProtKB-EC"/>
</dbReference>
<organism evidence="11 12">
    <name type="scientific">Thalassolituus hydrocarboniclasticus</name>
    <dbReference type="NCBI Taxonomy" id="2742796"/>
    <lineage>
        <taxon>Bacteria</taxon>
        <taxon>Pseudomonadati</taxon>
        <taxon>Pseudomonadota</taxon>
        <taxon>Gammaproteobacteria</taxon>
        <taxon>Oceanospirillales</taxon>
        <taxon>Oceanospirillaceae</taxon>
        <taxon>Thalassolituus</taxon>
    </lineage>
</organism>
<accession>A0ABY6AAD0</accession>
<dbReference type="Pfam" id="PF03971">
    <property type="entry name" value="IDH"/>
    <property type="match status" value="1"/>
</dbReference>
<dbReference type="Proteomes" id="UP001065322">
    <property type="component" value="Chromosome"/>
</dbReference>
<dbReference type="Gene3D" id="3.40.718.10">
    <property type="entry name" value="Isopropylmalate Dehydrogenase"/>
    <property type="match status" value="1"/>
</dbReference>
<sequence>MSTDTPKIIYTETDEAPALATYSLLPIVKAFTQSAGIAVETRDISLAGRILAAFPEYLTEEQRQSDDLAELGALANRPEANIIKLPNISASVPQLIDAIKELKAKGFKIPRYLEEPETEEEKEAKRRYDKIKGSAVNPVLREGNSDRRAPASVKQYARNNPHSMGEWSADSKTHVAHMDHGDFYGSEKSVTMAAATDARIEFIAADGEKTVLKAKLPLLADEVIDASVMSRKALREFFAREFEDARQQGVLLSVHLKATMMKVSDPIIFGHAVSVFFSDVFEKYAETFDELGINPNNGLGDLLWKLRHLPEEQRASIEADIQACYSKRPELGMVNSDKGITNLHVPNDVIVDASMPAMIRASGKFWDKEGGLQDTKAIIPDRCYAGVYQETINFCKKNGAFDPRTMGSVPNVGLMAQKAEEYGSHDKTFEIQADGRVQVVDADGNVLLEHAVEEGDIWRMCQAKDAPIQDWVKLAVTRARLSDTPAIFWLDKNRAHDAQLIAKVEKYLAQHDTSGLDISIMTPEEATRVTLQRLKEGKDTISVTGNVLRDYLTDLFPIMELGTSAKMLSIVPLMAGGGLFETGAGGSAPKHVQQLLEEDFLRWDSLGEFMALSASLEHLSHATGNDKAHVLAETLDMATGQVLDNNKSPSRKVGDIDNRGSHFYLALYWAKALAEQTKDADLQACFAPLAKTLSDNEGVIMAELSAVQGSKVDIGGYYRPVPALVEKAMRPSATLNAAIDGHSC</sequence>
<evidence type="ECO:0000256" key="6">
    <source>
        <dbReference type="ARBA" id="ARBA00022857"/>
    </source>
</evidence>
<dbReference type="EC" id="1.1.1.42" evidence="10"/>
<evidence type="ECO:0000256" key="1">
    <source>
        <dbReference type="ARBA" id="ARBA00001946"/>
    </source>
</evidence>
<dbReference type="PANTHER" id="PTHR36999:SF1">
    <property type="entry name" value="ISOCITRATE DEHYDROGENASE (NADP(+))"/>
    <property type="match status" value="1"/>
</dbReference>
<comment type="cofactor">
    <cofactor evidence="1">
        <name>Mg(2+)</name>
        <dbReference type="ChEBI" id="CHEBI:18420"/>
    </cofactor>
</comment>